<name>A0A5K7ZB48_9BACT</name>
<dbReference type="InterPro" id="IPR050319">
    <property type="entry name" value="ABC_transp_ATP-bind"/>
</dbReference>
<dbReference type="KEGG" id="dwd:DSCW_44300"/>
<dbReference type="GO" id="GO:0055085">
    <property type="term" value="P:transmembrane transport"/>
    <property type="evidence" value="ECO:0007669"/>
    <property type="project" value="UniProtKB-ARBA"/>
</dbReference>
<sequence>MNASSLLTVTDLTKHFPLGGGLFSRPRGWVRAVNGINFSIGRGESLGLVGESGCGKSTLARTVVRLIAPTGGAIFFDNREIGSLDRQSLRPLRKRMQFIFQDPYASLDPRMTVAASVTEPLLNTGTVLSGQERRDRATELLAAVGLGKSDLDRFPHEFSGGQRQRIGIARALSVRPDLIVADEPVSALDVSIQAQILNLMKDLQDRLGMAYLFISHDIGVVERFCDRIAVMYAGHLVEIAAADGFHRHCRHPYTRALVSAIPRPDPRVDFSTIPVEGEPPDPAALPAGCAYHPRCPHAMQHCTTNRPPLITVDGNHQLACWLNGGQGTTGGS</sequence>
<protein>
    <submittedName>
        <fullName evidence="6">ABC transporter ATP-binding protein</fullName>
    </submittedName>
</protein>
<dbReference type="NCBIfam" id="TIGR01727">
    <property type="entry name" value="oligo_HPY"/>
    <property type="match status" value="1"/>
</dbReference>
<dbReference type="FunFam" id="3.40.50.300:FF:000016">
    <property type="entry name" value="Oligopeptide ABC transporter ATP-binding component"/>
    <property type="match status" value="1"/>
</dbReference>
<feature type="domain" description="ABC transporter" evidence="5">
    <location>
        <begin position="7"/>
        <end position="258"/>
    </location>
</feature>
<accession>A0A5K7ZB48</accession>
<keyword evidence="3" id="KW-0547">Nucleotide-binding</keyword>
<evidence type="ECO:0000256" key="2">
    <source>
        <dbReference type="ARBA" id="ARBA00022448"/>
    </source>
</evidence>
<dbReference type="Gene3D" id="3.40.50.300">
    <property type="entry name" value="P-loop containing nucleotide triphosphate hydrolases"/>
    <property type="match status" value="1"/>
</dbReference>
<dbReference type="RefSeq" id="WP_155305803.1">
    <property type="nucleotide sequence ID" value="NZ_AP021875.1"/>
</dbReference>
<dbReference type="Proteomes" id="UP000427769">
    <property type="component" value="Chromosome"/>
</dbReference>
<dbReference type="GO" id="GO:0005524">
    <property type="term" value="F:ATP binding"/>
    <property type="evidence" value="ECO:0007669"/>
    <property type="project" value="UniProtKB-KW"/>
</dbReference>
<dbReference type="InterPro" id="IPR017871">
    <property type="entry name" value="ABC_transporter-like_CS"/>
</dbReference>
<dbReference type="GO" id="GO:0016887">
    <property type="term" value="F:ATP hydrolysis activity"/>
    <property type="evidence" value="ECO:0007669"/>
    <property type="project" value="InterPro"/>
</dbReference>
<evidence type="ECO:0000256" key="1">
    <source>
        <dbReference type="ARBA" id="ARBA00005417"/>
    </source>
</evidence>
<dbReference type="InterPro" id="IPR027417">
    <property type="entry name" value="P-loop_NTPase"/>
</dbReference>
<dbReference type="InterPro" id="IPR003439">
    <property type="entry name" value="ABC_transporter-like_ATP-bd"/>
</dbReference>
<keyword evidence="2" id="KW-0813">Transport</keyword>
<evidence type="ECO:0000259" key="5">
    <source>
        <dbReference type="PROSITE" id="PS50893"/>
    </source>
</evidence>
<organism evidence="6 7">
    <name type="scientific">Desulfosarcina widdelii</name>
    <dbReference type="NCBI Taxonomy" id="947919"/>
    <lineage>
        <taxon>Bacteria</taxon>
        <taxon>Pseudomonadati</taxon>
        <taxon>Thermodesulfobacteriota</taxon>
        <taxon>Desulfobacteria</taxon>
        <taxon>Desulfobacterales</taxon>
        <taxon>Desulfosarcinaceae</taxon>
        <taxon>Desulfosarcina</taxon>
    </lineage>
</organism>
<keyword evidence="7" id="KW-1185">Reference proteome</keyword>
<dbReference type="PROSITE" id="PS50893">
    <property type="entry name" value="ABC_TRANSPORTER_2"/>
    <property type="match status" value="1"/>
</dbReference>
<dbReference type="InterPro" id="IPR003593">
    <property type="entry name" value="AAA+_ATPase"/>
</dbReference>
<dbReference type="SUPFAM" id="SSF52540">
    <property type="entry name" value="P-loop containing nucleoside triphosphate hydrolases"/>
    <property type="match status" value="1"/>
</dbReference>
<comment type="similarity">
    <text evidence="1">Belongs to the ABC transporter superfamily.</text>
</comment>
<proteinExistence type="inferred from homology"/>
<dbReference type="PANTHER" id="PTHR43776:SF7">
    <property type="entry name" value="D,D-DIPEPTIDE TRANSPORT ATP-BINDING PROTEIN DDPF-RELATED"/>
    <property type="match status" value="1"/>
</dbReference>
<evidence type="ECO:0000256" key="3">
    <source>
        <dbReference type="ARBA" id="ARBA00022741"/>
    </source>
</evidence>
<dbReference type="GO" id="GO:0015833">
    <property type="term" value="P:peptide transport"/>
    <property type="evidence" value="ECO:0007669"/>
    <property type="project" value="InterPro"/>
</dbReference>
<dbReference type="EMBL" id="AP021875">
    <property type="protein sequence ID" value="BBO77013.1"/>
    <property type="molecule type" value="Genomic_DNA"/>
</dbReference>
<dbReference type="InterPro" id="IPR013563">
    <property type="entry name" value="Oligopep_ABC_C"/>
</dbReference>
<dbReference type="OrthoDB" id="9809450at2"/>
<evidence type="ECO:0000256" key="4">
    <source>
        <dbReference type="ARBA" id="ARBA00022840"/>
    </source>
</evidence>
<reference evidence="6 7" key="1">
    <citation type="submission" date="2019-11" db="EMBL/GenBank/DDBJ databases">
        <title>Comparative genomics of hydrocarbon-degrading Desulfosarcina strains.</title>
        <authorList>
            <person name="Watanabe M."/>
            <person name="Kojima H."/>
            <person name="Fukui M."/>
        </authorList>
    </citation>
    <scope>NUCLEOTIDE SEQUENCE [LARGE SCALE GENOMIC DNA]</scope>
    <source>
        <strain evidence="6 7">PP31</strain>
    </source>
</reference>
<evidence type="ECO:0000313" key="6">
    <source>
        <dbReference type="EMBL" id="BBO77013.1"/>
    </source>
</evidence>
<evidence type="ECO:0000313" key="7">
    <source>
        <dbReference type="Proteomes" id="UP000427769"/>
    </source>
</evidence>
<dbReference type="SMART" id="SM00382">
    <property type="entry name" value="AAA"/>
    <property type="match status" value="1"/>
</dbReference>
<dbReference type="Pfam" id="PF00005">
    <property type="entry name" value="ABC_tran"/>
    <property type="match status" value="1"/>
</dbReference>
<dbReference type="PROSITE" id="PS00211">
    <property type="entry name" value="ABC_TRANSPORTER_1"/>
    <property type="match status" value="1"/>
</dbReference>
<dbReference type="Pfam" id="PF08352">
    <property type="entry name" value="oligo_HPY"/>
    <property type="match status" value="1"/>
</dbReference>
<gene>
    <name evidence="6" type="ORF">DSCW_44300</name>
</gene>
<dbReference type="PANTHER" id="PTHR43776">
    <property type="entry name" value="TRANSPORT ATP-BINDING PROTEIN"/>
    <property type="match status" value="1"/>
</dbReference>
<keyword evidence="4 6" id="KW-0067">ATP-binding</keyword>
<dbReference type="AlphaFoldDB" id="A0A5K7ZB48"/>
<dbReference type="CDD" id="cd03257">
    <property type="entry name" value="ABC_NikE_OppD_transporters"/>
    <property type="match status" value="1"/>
</dbReference>